<dbReference type="GO" id="GO:0000215">
    <property type="term" value="F:tRNA 2'-phosphotransferase activity"/>
    <property type="evidence" value="ECO:0007669"/>
    <property type="project" value="UniProtKB-EC"/>
</dbReference>
<protein>
    <recommendedName>
        <fullName evidence="2">2'-phosphotransferase</fullName>
        <ecNumber evidence="2">2.7.1.160</ecNumber>
    </recommendedName>
</protein>
<evidence type="ECO:0000256" key="1">
    <source>
        <dbReference type="ARBA" id="ARBA00003343"/>
    </source>
</evidence>
<keyword evidence="6" id="KW-1185">Reference proteome</keyword>
<feature type="region of interest" description="Disordered" evidence="4">
    <location>
        <begin position="23"/>
        <end position="45"/>
    </location>
</feature>
<dbReference type="SUPFAM" id="SSF56399">
    <property type="entry name" value="ADP-ribosylation"/>
    <property type="match status" value="1"/>
</dbReference>
<accession>A0AAN6SXM9</accession>
<reference evidence="5" key="1">
    <citation type="journal article" date="2023" name="Mol. Phylogenet. Evol.">
        <title>Genome-scale phylogeny and comparative genomics of the fungal order Sordariales.</title>
        <authorList>
            <person name="Hensen N."/>
            <person name="Bonometti L."/>
            <person name="Westerberg I."/>
            <person name="Brannstrom I.O."/>
            <person name="Guillou S."/>
            <person name="Cros-Aarteil S."/>
            <person name="Calhoun S."/>
            <person name="Haridas S."/>
            <person name="Kuo A."/>
            <person name="Mondo S."/>
            <person name="Pangilinan J."/>
            <person name="Riley R."/>
            <person name="LaButti K."/>
            <person name="Andreopoulos B."/>
            <person name="Lipzen A."/>
            <person name="Chen C."/>
            <person name="Yan M."/>
            <person name="Daum C."/>
            <person name="Ng V."/>
            <person name="Clum A."/>
            <person name="Steindorff A."/>
            <person name="Ohm R.A."/>
            <person name="Martin F."/>
            <person name="Silar P."/>
            <person name="Natvig D.O."/>
            <person name="Lalanne C."/>
            <person name="Gautier V."/>
            <person name="Ament-Velasquez S.L."/>
            <person name="Kruys A."/>
            <person name="Hutchinson M.I."/>
            <person name="Powell A.J."/>
            <person name="Barry K."/>
            <person name="Miller A.N."/>
            <person name="Grigoriev I.V."/>
            <person name="Debuchy R."/>
            <person name="Gladieux P."/>
            <person name="Hiltunen Thoren M."/>
            <person name="Johannesson H."/>
        </authorList>
    </citation>
    <scope>NUCLEOTIDE SEQUENCE</scope>
    <source>
        <strain evidence="5">CBS 757.83</strain>
    </source>
</reference>
<organism evidence="5 6">
    <name type="scientific">Parathielavia hyrcaniae</name>
    <dbReference type="NCBI Taxonomy" id="113614"/>
    <lineage>
        <taxon>Eukaryota</taxon>
        <taxon>Fungi</taxon>
        <taxon>Dikarya</taxon>
        <taxon>Ascomycota</taxon>
        <taxon>Pezizomycotina</taxon>
        <taxon>Sordariomycetes</taxon>
        <taxon>Sordariomycetidae</taxon>
        <taxon>Sordariales</taxon>
        <taxon>Chaetomiaceae</taxon>
        <taxon>Parathielavia</taxon>
    </lineage>
</organism>
<dbReference type="Pfam" id="PF01885">
    <property type="entry name" value="PTS_2-RNA"/>
    <property type="match status" value="1"/>
</dbReference>
<dbReference type="AlphaFoldDB" id="A0AAN6SXM9"/>
<dbReference type="EC" id="2.7.1.160" evidence="2"/>
<gene>
    <name evidence="5" type="ORF">N658DRAFT_434585</name>
</gene>
<dbReference type="Gene3D" id="1.10.10.970">
    <property type="entry name" value="RNA 2'-phosphotransferase, Tpt1/KptA family, N-terminal domain"/>
    <property type="match status" value="1"/>
</dbReference>
<evidence type="ECO:0000313" key="6">
    <source>
        <dbReference type="Proteomes" id="UP001305647"/>
    </source>
</evidence>
<dbReference type="EMBL" id="MU863683">
    <property type="protein sequence ID" value="KAK4097153.1"/>
    <property type="molecule type" value="Genomic_DNA"/>
</dbReference>
<comment type="function">
    <text evidence="1">Catalyzes the last step of tRNA splicing, the transfer of the splice junction 2'-phosphate from ligated tRNA to NAD to produce ADP-ribose 1''-2'' cyclic phosphate.</text>
</comment>
<feature type="compositionally biased region" description="Low complexity" evidence="4">
    <location>
        <begin position="338"/>
        <end position="347"/>
    </location>
</feature>
<evidence type="ECO:0000256" key="3">
    <source>
        <dbReference type="ARBA" id="ARBA00047949"/>
    </source>
</evidence>
<dbReference type="InterPro" id="IPR042080">
    <property type="entry name" value="RNA_2'-PTrans_N"/>
</dbReference>
<evidence type="ECO:0000256" key="2">
    <source>
        <dbReference type="ARBA" id="ARBA00012007"/>
    </source>
</evidence>
<evidence type="ECO:0000313" key="5">
    <source>
        <dbReference type="EMBL" id="KAK4097153.1"/>
    </source>
</evidence>
<comment type="caution">
    <text evidence="5">The sequence shown here is derived from an EMBL/GenBank/DDBJ whole genome shotgun (WGS) entry which is preliminary data.</text>
</comment>
<proteinExistence type="predicted"/>
<dbReference type="Proteomes" id="UP001305647">
    <property type="component" value="Unassembled WGS sequence"/>
</dbReference>
<feature type="compositionally biased region" description="Basic residues" evidence="4">
    <location>
        <begin position="315"/>
        <end position="326"/>
    </location>
</feature>
<name>A0AAN6SXM9_9PEZI</name>
<feature type="region of interest" description="Disordered" evidence="4">
    <location>
        <begin position="307"/>
        <end position="347"/>
    </location>
</feature>
<reference evidence="5" key="2">
    <citation type="submission" date="2023-05" db="EMBL/GenBank/DDBJ databases">
        <authorList>
            <consortium name="Lawrence Berkeley National Laboratory"/>
            <person name="Steindorff A."/>
            <person name="Hensen N."/>
            <person name="Bonometti L."/>
            <person name="Westerberg I."/>
            <person name="Brannstrom I.O."/>
            <person name="Guillou S."/>
            <person name="Cros-Aarteil S."/>
            <person name="Calhoun S."/>
            <person name="Haridas S."/>
            <person name="Kuo A."/>
            <person name="Mondo S."/>
            <person name="Pangilinan J."/>
            <person name="Riley R."/>
            <person name="Labutti K."/>
            <person name="Andreopoulos B."/>
            <person name="Lipzen A."/>
            <person name="Chen C."/>
            <person name="Yanf M."/>
            <person name="Daum C."/>
            <person name="Ng V."/>
            <person name="Clum A."/>
            <person name="Ohm R."/>
            <person name="Martin F."/>
            <person name="Silar P."/>
            <person name="Natvig D."/>
            <person name="Lalanne C."/>
            <person name="Gautier V."/>
            <person name="Ament-Velasquez S.L."/>
            <person name="Kruys A."/>
            <person name="Hutchinson M.I."/>
            <person name="Powell A.J."/>
            <person name="Barry K."/>
            <person name="Miller A.N."/>
            <person name="Grigoriev I.V."/>
            <person name="Debuchy R."/>
            <person name="Gladieux P."/>
            <person name="Thoren M.H."/>
            <person name="Johannesson H."/>
        </authorList>
    </citation>
    <scope>NUCLEOTIDE SEQUENCE</scope>
    <source>
        <strain evidence="5">CBS 757.83</strain>
    </source>
</reference>
<dbReference type="InterPro" id="IPR002745">
    <property type="entry name" value="Ptrans_KptA/Tpt1"/>
</dbReference>
<evidence type="ECO:0000256" key="4">
    <source>
        <dbReference type="SAM" id="MobiDB-lite"/>
    </source>
</evidence>
<comment type="catalytic activity">
    <reaction evidence="3">
        <text>2'-phospho-[ligated tRNA] + NAD(+) = mature tRNA + ADP-alpha-D-ribose 1'',2''-cyclic phosphate + nicotinamide</text>
        <dbReference type="Rhea" id="RHEA:23324"/>
        <dbReference type="Rhea" id="RHEA-COMP:11106"/>
        <dbReference type="Rhea" id="RHEA-COMP:11107"/>
        <dbReference type="ChEBI" id="CHEBI:17154"/>
        <dbReference type="ChEBI" id="CHEBI:57540"/>
        <dbReference type="ChEBI" id="CHEBI:76596"/>
        <dbReference type="ChEBI" id="CHEBI:82883"/>
        <dbReference type="ChEBI" id="CHEBI:85027"/>
        <dbReference type="EC" id="2.7.1.160"/>
    </reaction>
</comment>
<sequence length="347" mass="37021">MAAAVAVPLSTIHGELGGILPPSAVVQHSPRHGRSRAMSFKGKGNRQRGYSLAEERDVTLAKAVMFVVKRAIQRDEVEDGDDREYLVADSEGWVSVADLLAHSRISALDATLEDIQRIIATATKARFDLRPTPKTDTESRSNNNPASWQLSRIVTDKEEAAAASLVPVTVGDNLTADSPDLPEFVIYETSYQRYPLLLAQGAITRAPGGSSYHTFVPLSATAAGDEDGAAGGEPRSQNRAEAAEVRVWIHLRTALQAEPGITWRRGGGDGGGAVIVTADEVPRSLWKKAVARRPDIGVLLEDGEVRKEVPANLRKGAKGRSARKGKGAAMKREGSGEESGTGSASEE</sequence>